<dbReference type="Gene3D" id="3.30.450.40">
    <property type="match status" value="1"/>
</dbReference>
<dbReference type="Gene3D" id="3.40.50.2300">
    <property type="match status" value="1"/>
</dbReference>
<dbReference type="InterPro" id="IPR036097">
    <property type="entry name" value="HisK_dim/P_sf"/>
</dbReference>
<dbReference type="InterPro" id="IPR029016">
    <property type="entry name" value="GAF-like_dom_sf"/>
</dbReference>
<dbReference type="CDD" id="cd17546">
    <property type="entry name" value="REC_hyHK_CKI1_RcsC-like"/>
    <property type="match status" value="1"/>
</dbReference>
<dbReference type="FunFam" id="3.30.565.10:FF:000010">
    <property type="entry name" value="Sensor histidine kinase RcsC"/>
    <property type="match status" value="1"/>
</dbReference>
<dbReference type="InterPro" id="IPR011006">
    <property type="entry name" value="CheY-like_superfamily"/>
</dbReference>
<dbReference type="Pfam" id="PF13426">
    <property type="entry name" value="PAS_9"/>
    <property type="match status" value="1"/>
</dbReference>
<comment type="subunit">
    <text evidence="9">At low DSF concentrations, interacts with RpfF.</text>
</comment>
<dbReference type="InterPro" id="IPR004358">
    <property type="entry name" value="Sig_transdc_His_kin-like_C"/>
</dbReference>
<dbReference type="EC" id="2.7.13.3" evidence="2"/>
<keyword evidence="7" id="KW-0067">ATP-binding</keyword>
<evidence type="ECO:0000313" key="16">
    <source>
        <dbReference type="Proteomes" id="UP000002601"/>
    </source>
</evidence>
<keyword evidence="6 15" id="KW-0418">Kinase</keyword>
<dbReference type="SMART" id="SM00448">
    <property type="entry name" value="REC"/>
    <property type="match status" value="1"/>
</dbReference>
<dbReference type="Pfam" id="PF00072">
    <property type="entry name" value="Response_reg"/>
    <property type="match status" value="1"/>
</dbReference>
<dbReference type="SUPFAM" id="SSF55874">
    <property type="entry name" value="ATPase domain of HSP90 chaperone/DNA topoisomerase II/histidine kinase"/>
    <property type="match status" value="1"/>
</dbReference>
<evidence type="ECO:0000256" key="2">
    <source>
        <dbReference type="ARBA" id="ARBA00012438"/>
    </source>
</evidence>
<evidence type="ECO:0000256" key="9">
    <source>
        <dbReference type="ARBA" id="ARBA00064003"/>
    </source>
</evidence>
<dbReference type="AlphaFoldDB" id="C6BZW5"/>
<dbReference type="Gene3D" id="3.30.450.20">
    <property type="entry name" value="PAS domain"/>
    <property type="match status" value="2"/>
</dbReference>
<dbReference type="PROSITE" id="PS50110">
    <property type="entry name" value="RESPONSE_REGULATORY"/>
    <property type="match status" value="1"/>
</dbReference>
<reference evidence="15 16" key="1">
    <citation type="submission" date="2009-06" db="EMBL/GenBank/DDBJ databases">
        <title>Complete sequence of Desulfovibrio salexigens DSM 2638.</title>
        <authorList>
            <consortium name="US DOE Joint Genome Institute"/>
            <person name="Lucas S."/>
            <person name="Copeland A."/>
            <person name="Lapidus A."/>
            <person name="Glavina del Rio T."/>
            <person name="Tice H."/>
            <person name="Bruce D."/>
            <person name="Goodwin L."/>
            <person name="Pitluck S."/>
            <person name="Munk A.C."/>
            <person name="Brettin T."/>
            <person name="Detter J.C."/>
            <person name="Han C."/>
            <person name="Tapia R."/>
            <person name="Larimer F."/>
            <person name="Land M."/>
            <person name="Hauser L."/>
            <person name="Kyrpides N."/>
            <person name="Anderson I."/>
            <person name="Wall J.D."/>
            <person name="Arkin A.P."/>
            <person name="Dehal P."/>
            <person name="Chivian D."/>
            <person name="Giles B."/>
            <person name="Hazen T.C."/>
        </authorList>
    </citation>
    <scope>NUCLEOTIDE SEQUENCE [LARGE SCALE GENOMIC DNA]</scope>
    <source>
        <strain evidence="16">ATCC 14822 / DSM 2638 / NCIMB 8403 / VKM B-1763</strain>
    </source>
</reference>
<dbReference type="SMART" id="SM00387">
    <property type="entry name" value="HATPase_c"/>
    <property type="match status" value="1"/>
</dbReference>
<dbReference type="InterPro" id="IPR005467">
    <property type="entry name" value="His_kinase_dom"/>
</dbReference>
<evidence type="ECO:0000256" key="6">
    <source>
        <dbReference type="ARBA" id="ARBA00022777"/>
    </source>
</evidence>
<keyword evidence="4" id="KW-0808">Transferase</keyword>
<dbReference type="PROSITE" id="PS50112">
    <property type="entry name" value="PAS"/>
    <property type="match status" value="2"/>
</dbReference>
<dbReference type="InterPro" id="IPR003661">
    <property type="entry name" value="HisK_dim/P_dom"/>
</dbReference>
<dbReference type="Gene3D" id="1.10.287.130">
    <property type="match status" value="1"/>
</dbReference>
<keyword evidence="8" id="KW-0902">Two-component regulatory system</keyword>
<dbReference type="SUPFAM" id="SSF55785">
    <property type="entry name" value="PYP-like sensor domain (PAS domain)"/>
    <property type="match status" value="2"/>
</dbReference>
<proteinExistence type="predicted"/>
<dbReference type="InterPro" id="IPR035965">
    <property type="entry name" value="PAS-like_dom_sf"/>
</dbReference>
<evidence type="ECO:0000256" key="4">
    <source>
        <dbReference type="ARBA" id="ARBA00022679"/>
    </source>
</evidence>
<evidence type="ECO:0000259" key="13">
    <source>
        <dbReference type="PROSITE" id="PS50110"/>
    </source>
</evidence>
<dbReference type="InterPro" id="IPR000014">
    <property type="entry name" value="PAS"/>
</dbReference>
<evidence type="ECO:0000256" key="1">
    <source>
        <dbReference type="ARBA" id="ARBA00000085"/>
    </source>
</evidence>
<evidence type="ECO:0000256" key="11">
    <source>
        <dbReference type="PROSITE-ProRule" id="PRU00169"/>
    </source>
</evidence>
<dbReference type="PRINTS" id="PR00344">
    <property type="entry name" value="BCTRLSENSOR"/>
</dbReference>
<dbReference type="SUPFAM" id="SSF47384">
    <property type="entry name" value="Homodimeric domain of signal transducing histidine kinase"/>
    <property type="match status" value="1"/>
</dbReference>
<feature type="modified residue" description="4-aspartylphosphate" evidence="11">
    <location>
        <position position="729"/>
    </location>
</feature>
<feature type="domain" description="PAS" evidence="14">
    <location>
        <begin position="296"/>
        <end position="347"/>
    </location>
</feature>
<evidence type="ECO:0000259" key="14">
    <source>
        <dbReference type="PROSITE" id="PS50112"/>
    </source>
</evidence>
<accession>C6BZW5</accession>
<dbReference type="GO" id="GO:0000155">
    <property type="term" value="F:phosphorelay sensor kinase activity"/>
    <property type="evidence" value="ECO:0007669"/>
    <property type="project" value="InterPro"/>
</dbReference>
<dbReference type="Gene3D" id="3.30.565.10">
    <property type="entry name" value="Histidine kinase-like ATPase, C-terminal domain"/>
    <property type="match status" value="1"/>
</dbReference>
<dbReference type="Proteomes" id="UP000002601">
    <property type="component" value="Chromosome"/>
</dbReference>
<dbReference type="Pfam" id="PF08448">
    <property type="entry name" value="PAS_4"/>
    <property type="match status" value="1"/>
</dbReference>
<dbReference type="PROSITE" id="PS50109">
    <property type="entry name" value="HIS_KIN"/>
    <property type="match status" value="1"/>
</dbReference>
<dbReference type="KEGG" id="dsa:Desal_0957"/>
<dbReference type="InterPro" id="IPR013656">
    <property type="entry name" value="PAS_4"/>
</dbReference>
<organism evidence="15 16">
    <name type="scientific">Maridesulfovibrio salexigens (strain ATCC 14822 / DSM 2638 / NCIMB 8403 / VKM B-1763)</name>
    <name type="common">Desulfovibrio salexigens</name>
    <dbReference type="NCBI Taxonomy" id="526222"/>
    <lineage>
        <taxon>Bacteria</taxon>
        <taxon>Pseudomonadati</taxon>
        <taxon>Thermodesulfobacteriota</taxon>
        <taxon>Desulfovibrionia</taxon>
        <taxon>Desulfovibrionales</taxon>
        <taxon>Desulfovibrionaceae</taxon>
        <taxon>Maridesulfovibrio</taxon>
    </lineage>
</organism>
<dbReference type="Pfam" id="PF02518">
    <property type="entry name" value="HATPase_c"/>
    <property type="match status" value="1"/>
</dbReference>
<dbReference type="eggNOG" id="COG2205">
    <property type="taxonomic scope" value="Bacteria"/>
</dbReference>
<dbReference type="NCBIfam" id="TIGR00229">
    <property type="entry name" value="sensory_box"/>
    <property type="match status" value="2"/>
</dbReference>
<protein>
    <recommendedName>
        <fullName evidence="10">Sensory/regulatory protein RpfC</fullName>
        <ecNumber evidence="2">2.7.13.3</ecNumber>
    </recommendedName>
</protein>
<evidence type="ECO:0000259" key="12">
    <source>
        <dbReference type="PROSITE" id="PS50109"/>
    </source>
</evidence>
<dbReference type="EMBL" id="CP001649">
    <property type="protein sequence ID" value="ACS79022.1"/>
    <property type="molecule type" value="Genomic_DNA"/>
</dbReference>
<gene>
    <name evidence="15" type="ordered locus">Desal_0957</name>
</gene>
<keyword evidence="5" id="KW-0547">Nucleotide-binding</keyword>
<dbReference type="Pfam" id="PF13185">
    <property type="entry name" value="GAF_2"/>
    <property type="match status" value="1"/>
</dbReference>
<dbReference type="SUPFAM" id="SSF55781">
    <property type="entry name" value="GAF domain-like"/>
    <property type="match status" value="1"/>
</dbReference>
<evidence type="ECO:0000256" key="7">
    <source>
        <dbReference type="ARBA" id="ARBA00022840"/>
    </source>
</evidence>
<dbReference type="SMART" id="SM00091">
    <property type="entry name" value="PAS"/>
    <property type="match status" value="2"/>
</dbReference>
<dbReference type="FunFam" id="1.10.287.130:FF:000002">
    <property type="entry name" value="Two-component osmosensing histidine kinase"/>
    <property type="match status" value="1"/>
</dbReference>
<dbReference type="InterPro" id="IPR003018">
    <property type="entry name" value="GAF"/>
</dbReference>
<evidence type="ECO:0000256" key="10">
    <source>
        <dbReference type="ARBA" id="ARBA00068150"/>
    </source>
</evidence>
<comment type="catalytic activity">
    <reaction evidence="1">
        <text>ATP + protein L-histidine = ADP + protein N-phospho-L-histidine.</text>
        <dbReference type="EC" id="2.7.13.3"/>
    </reaction>
</comment>
<dbReference type="InterPro" id="IPR001789">
    <property type="entry name" value="Sig_transdc_resp-reg_receiver"/>
</dbReference>
<feature type="domain" description="Histidine kinase" evidence="12">
    <location>
        <begin position="436"/>
        <end position="658"/>
    </location>
</feature>
<dbReference type="SUPFAM" id="SSF52172">
    <property type="entry name" value="CheY-like"/>
    <property type="match status" value="1"/>
</dbReference>
<keyword evidence="3 11" id="KW-0597">Phosphoprotein</keyword>
<dbReference type="GO" id="GO:0005524">
    <property type="term" value="F:ATP binding"/>
    <property type="evidence" value="ECO:0007669"/>
    <property type="project" value="UniProtKB-KW"/>
</dbReference>
<evidence type="ECO:0000256" key="8">
    <source>
        <dbReference type="ARBA" id="ARBA00023012"/>
    </source>
</evidence>
<dbReference type="InterPro" id="IPR036890">
    <property type="entry name" value="HATPase_C_sf"/>
</dbReference>
<dbReference type="SMART" id="SM00065">
    <property type="entry name" value="GAF"/>
    <property type="match status" value="1"/>
</dbReference>
<feature type="domain" description="PAS" evidence="14">
    <location>
        <begin position="3"/>
        <end position="73"/>
    </location>
</feature>
<dbReference type="InterPro" id="IPR003594">
    <property type="entry name" value="HATPase_dom"/>
</dbReference>
<evidence type="ECO:0000256" key="5">
    <source>
        <dbReference type="ARBA" id="ARBA00022741"/>
    </source>
</evidence>
<dbReference type="SMART" id="SM00388">
    <property type="entry name" value="HisKA"/>
    <property type="match status" value="1"/>
</dbReference>
<dbReference type="PANTHER" id="PTHR45339:SF5">
    <property type="entry name" value="HISTIDINE KINASE"/>
    <property type="match status" value="1"/>
</dbReference>
<dbReference type="CDD" id="cd16922">
    <property type="entry name" value="HATPase_EvgS-ArcB-TorS-like"/>
    <property type="match status" value="1"/>
</dbReference>
<dbReference type="STRING" id="526222.Desal_0957"/>
<dbReference type="Pfam" id="PF00512">
    <property type="entry name" value="HisKA"/>
    <property type="match status" value="1"/>
</dbReference>
<feature type="domain" description="Response regulatory" evidence="13">
    <location>
        <begin position="680"/>
        <end position="799"/>
    </location>
</feature>
<keyword evidence="16" id="KW-1185">Reference proteome</keyword>
<name>C6BZW5_MARSD</name>
<evidence type="ECO:0000313" key="15">
    <source>
        <dbReference type="EMBL" id="ACS79022.1"/>
    </source>
</evidence>
<sequence>MDAEKNIKVLLDANTQSILLLENDGTVIHVNRIVADILKTTPESLTGKNIFDYLPPELAAYRKHMFDNVVKSGEPIKFQDTREGRIILHSHYPIIENDKVSRVAIYAEDITEVINKERELAHSKHLQSVLYEIICQFNSAKDLNELMQSIHEIMLKELKAKNFFIALIDQEQEELVFTYCVDEGISEYPPIQNIFDPDNNRISLLPIKNNEIVQLTRQEIIKSVEHGSLEVMGRIPEIWIGVPMRVRNTPIGVLVIQDYENSDIFCEEDIQLFSACSHQIALAIERKKYDLAIRESEEQYRALFENNHSVMLIINPQTGKILDANTAATEFYGYSHTELQAKNIFDINVLSRAEVISNMSEAHKADRTNFIFQHRCKNGDIKDVEVFSGPFNHNGKTLLISIIHDITKRLKNEKELSAAKESAIRANKTKDEFLANISHEIRTPLNGVMGMLQVMNSAKLNQEHRNCISVALQSSRNLLRVLDDILDLSKVEMGTLDLFEDKFSLNKLLEESINLFKPQAEKKEVDLSYSIFPETESYYFGDEGRIRQILFNLIGNSIKFTDHGEIRVEARAGPGTCQDKNNLHFTVSDTGIGIPEDYQERIFDSFTQVDGSLSRRYKGAGLGLAIVKRLIELMEGSIKIESSLHHGTTISFTISLRIADPPEPNQNKKSDSMIETPILHILLVEDEPVNRMMARKLLERMGHKVTCAENGAHCLEILSEGVFDTILMDIQMPIMDGLEATRTIRTSNSFINVRDIPIIALSAHANKESRYSALEAGVNGYLCKPFEMKDLEKIIAGTAHRD</sequence>
<dbReference type="PANTHER" id="PTHR45339">
    <property type="entry name" value="HYBRID SIGNAL TRANSDUCTION HISTIDINE KINASE J"/>
    <property type="match status" value="1"/>
</dbReference>
<evidence type="ECO:0000256" key="3">
    <source>
        <dbReference type="ARBA" id="ARBA00022553"/>
    </source>
</evidence>
<dbReference type="CDD" id="cd00130">
    <property type="entry name" value="PAS"/>
    <property type="match status" value="2"/>
</dbReference>
<dbReference type="CDD" id="cd00082">
    <property type="entry name" value="HisKA"/>
    <property type="match status" value="1"/>
</dbReference>
<dbReference type="HOGENOM" id="CLU_000445_114_15_7"/>